<dbReference type="AlphaFoldDB" id="A0A0N1P016"/>
<feature type="compositionally biased region" description="Acidic residues" evidence="4">
    <location>
        <begin position="165"/>
        <end position="176"/>
    </location>
</feature>
<dbReference type="Pfam" id="PF06094">
    <property type="entry name" value="GGACT"/>
    <property type="match status" value="1"/>
</dbReference>
<dbReference type="EMBL" id="LFJN01000008">
    <property type="protein sequence ID" value="KPI41957.1"/>
    <property type="molecule type" value="Genomic_DNA"/>
</dbReference>
<feature type="domain" description="Gamma-glutamylcyclotransferase AIG2-like" evidence="5">
    <location>
        <begin position="6"/>
        <end position="138"/>
    </location>
</feature>
<accession>A0A0N1P016</accession>
<keyword evidence="7" id="KW-1185">Reference proteome</keyword>
<dbReference type="OrthoDB" id="1044435at2759"/>
<evidence type="ECO:0000313" key="6">
    <source>
        <dbReference type="EMBL" id="KPI41957.1"/>
    </source>
</evidence>
<comment type="similarity">
    <text evidence="1">Belongs to the gamma-glutamylcyclotransferase family.</text>
</comment>
<dbReference type="Gene3D" id="3.10.490.10">
    <property type="entry name" value="Gamma-glutamyl cyclotransferase-like"/>
    <property type="match status" value="1"/>
</dbReference>
<dbReference type="GeneID" id="28737528"/>
<dbReference type="InterPro" id="IPR009288">
    <property type="entry name" value="AIG2-like_dom"/>
</dbReference>
<organism evidence="6 7">
    <name type="scientific">Cyphellophora attinorum</name>
    <dbReference type="NCBI Taxonomy" id="1664694"/>
    <lineage>
        <taxon>Eukaryota</taxon>
        <taxon>Fungi</taxon>
        <taxon>Dikarya</taxon>
        <taxon>Ascomycota</taxon>
        <taxon>Pezizomycotina</taxon>
        <taxon>Eurotiomycetes</taxon>
        <taxon>Chaetothyriomycetidae</taxon>
        <taxon>Chaetothyriales</taxon>
        <taxon>Cyphellophoraceae</taxon>
        <taxon>Cyphellophora</taxon>
    </lineage>
</organism>
<sequence>MGTNTLFFYGTLMAPPVLYRVIYGTSSPKPEEYPAMKFLSVRSGLLRGHRRHRVVGADYPAVTPEKGGSVRGTLVGGLTEGDVWRLDVFEGSQYERREVGVDVLEGVGLGEAKEPETVKAQTYIWASPLEELESQEWDFENFKRRKMSRWAGLESDDGGWGGSSEDNEEVVEEDQGFADVEHAVRNGDVVDKARDGVRGDDGMGGRGINGVIGRQLAEVQRNGAR</sequence>
<dbReference type="GO" id="GO:0016740">
    <property type="term" value="F:transferase activity"/>
    <property type="evidence" value="ECO:0007669"/>
    <property type="project" value="UniProtKB-KW"/>
</dbReference>
<dbReference type="InterPro" id="IPR013024">
    <property type="entry name" value="GGCT-like"/>
</dbReference>
<dbReference type="PANTHER" id="PTHR31544">
    <property type="entry name" value="AIG2-LIKE PROTEIN D"/>
    <property type="match status" value="1"/>
</dbReference>
<evidence type="ECO:0000256" key="3">
    <source>
        <dbReference type="ARBA" id="ARBA00030602"/>
    </source>
</evidence>
<dbReference type="CDD" id="cd06661">
    <property type="entry name" value="GGCT_like"/>
    <property type="match status" value="1"/>
</dbReference>
<name>A0A0N1P016_9EURO</name>
<dbReference type="RefSeq" id="XP_018001920.1">
    <property type="nucleotide sequence ID" value="XM_018145648.1"/>
</dbReference>
<evidence type="ECO:0000256" key="1">
    <source>
        <dbReference type="ARBA" id="ARBA00008861"/>
    </source>
</evidence>
<evidence type="ECO:0000259" key="5">
    <source>
        <dbReference type="Pfam" id="PF06094"/>
    </source>
</evidence>
<reference evidence="6 7" key="1">
    <citation type="submission" date="2015-06" db="EMBL/GenBank/DDBJ databases">
        <title>Draft genome of the ant-associated black yeast Phialophora attae CBS 131958.</title>
        <authorList>
            <person name="Moreno L.F."/>
            <person name="Stielow B.J."/>
            <person name="de Hoog S."/>
            <person name="Vicente V.A."/>
            <person name="Weiss V.A."/>
            <person name="de Vries M."/>
            <person name="Cruz L.M."/>
            <person name="Souza E.M."/>
        </authorList>
    </citation>
    <scope>NUCLEOTIDE SEQUENCE [LARGE SCALE GENOMIC DNA]</scope>
    <source>
        <strain evidence="6 7">CBS 131958</strain>
    </source>
</reference>
<evidence type="ECO:0000256" key="2">
    <source>
        <dbReference type="ARBA" id="ARBA00022679"/>
    </source>
</evidence>
<evidence type="ECO:0000256" key="4">
    <source>
        <dbReference type="SAM" id="MobiDB-lite"/>
    </source>
</evidence>
<evidence type="ECO:0000313" key="7">
    <source>
        <dbReference type="Proteomes" id="UP000038010"/>
    </source>
</evidence>
<feature type="region of interest" description="Disordered" evidence="4">
    <location>
        <begin position="154"/>
        <end position="208"/>
    </location>
</feature>
<gene>
    <name evidence="6" type="ORF">AB675_5437</name>
</gene>
<feature type="compositionally biased region" description="Basic and acidic residues" evidence="4">
    <location>
        <begin position="179"/>
        <end position="203"/>
    </location>
</feature>
<keyword evidence="2" id="KW-0808">Transferase</keyword>
<protein>
    <recommendedName>
        <fullName evidence="3">Putative gamma-glutamylcyclotransferase</fullName>
    </recommendedName>
</protein>
<dbReference type="VEuPathDB" id="FungiDB:AB675_5437"/>
<proteinExistence type="inferred from homology"/>
<dbReference type="InterPro" id="IPR036568">
    <property type="entry name" value="GGCT-like_sf"/>
</dbReference>
<dbReference type="Proteomes" id="UP000038010">
    <property type="component" value="Unassembled WGS sequence"/>
</dbReference>
<dbReference type="InterPro" id="IPR045038">
    <property type="entry name" value="AIG2-like"/>
</dbReference>
<dbReference type="SUPFAM" id="SSF110857">
    <property type="entry name" value="Gamma-glutamyl cyclotransferase-like"/>
    <property type="match status" value="1"/>
</dbReference>
<comment type="caution">
    <text evidence="6">The sequence shown here is derived from an EMBL/GenBank/DDBJ whole genome shotgun (WGS) entry which is preliminary data.</text>
</comment>
<dbReference type="PANTHER" id="PTHR31544:SF2">
    <property type="entry name" value="AIG2-LIKE PROTEIN D"/>
    <property type="match status" value="1"/>
</dbReference>